<gene>
    <name evidence="2" type="primary">Acey_s0896.g2922</name>
    <name evidence="2" type="ORF">Y032_0896g2922</name>
</gene>
<feature type="chain" id="PRO_5001491130" description="Secreted protein" evidence="1">
    <location>
        <begin position="21"/>
        <end position="71"/>
    </location>
</feature>
<name>A0A016WBQ1_9BILA</name>
<sequence length="71" mass="7997">MVVFTILCSLFLSQFRTVLDCCSGFFLDTTDAVGYVRWPNLSPSNPHFLGLDLFHIYSPHFYPIAAIQGVP</sequence>
<organism evidence="2 3">
    <name type="scientific">Ancylostoma ceylanicum</name>
    <dbReference type="NCBI Taxonomy" id="53326"/>
    <lineage>
        <taxon>Eukaryota</taxon>
        <taxon>Metazoa</taxon>
        <taxon>Ecdysozoa</taxon>
        <taxon>Nematoda</taxon>
        <taxon>Chromadorea</taxon>
        <taxon>Rhabditida</taxon>
        <taxon>Rhabditina</taxon>
        <taxon>Rhabditomorpha</taxon>
        <taxon>Strongyloidea</taxon>
        <taxon>Ancylostomatidae</taxon>
        <taxon>Ancylostomatinae</taxon>
        <taxon>Ancylostoma</taxon>
    </lineage>
</organism>
<comment type="caution">
    <text evidence="2">The sequence shown here is derived from an EMBL/GenBank/DDBJ whole genome shotgun (WGS) entry which is preliminary data.</text>
</comment>
<reference evidence="3" key="1">
    <citation type="journal article" date="2015" name="Nat. Genet.">
        <title>The genome and transcriptome of the zoonotic hookworm Ancylostoma ceylanicum identify infection-specific gene families.</title>
        <authorList>
            <person name="Schwarz E.M."/>
            <person name="Hu Y."/>
            <person name="Antoshechkin I."/>
            <person name="Miller M.M."/>
            <person name="Sternberg P.W."/>
            <person name="Aroian R.V."/>
        </authorList>
    </citation>
    <scope>NUCLEOTIDE SEQUENCE</scope>
    <source>
        <strain evidence="3">HY135</strain>
    </source>
</reference>
<feature type="signal peptide" evidence="1">
    <location>
        <begin position="1"/>
        <end position="20"/>
    </location>
</feature>
<evidence type="ECO:0000313" key="2">
    <source>
        <dbReference type="EMBL" id="EYC36438.1"/>
    </source>
</evidence>
<evidence type="ECO:0000313" key="3">
    <source>
        <dbReference type="Proteomes" id="UP000024635"/>
    </source>
</evidence>
<dbReference type="EMBL" id="JARK01000496">
    <property type="protein sequence ID" value="EYC36438.1"/>
    <property type="molecule type" value="Genomic_DNA"/>
</dbReference>
<keyword evidence="3" id="KW-1185">Reference proteome</keyword>
<protein>
    <recommendedName>
        <fullName evidence="4">Secreted protein</fullName>
    </recommendedName>
</protein>
<dbReference type="AlphaFoldDB" id="A0A016WBQ1"/>
<evidence type="ECO:0008006" key="4">
    <source>
        <dbReference type="Google" id="ProtNLM"/>
    </source>
</evidence>
<dbReference type="OrthoDB" id="260807at2759"/>
<evidence type="ECO:0000256" key="1">
    <source>
        <dbReference type="SAM" id="SignalP"/>
    </source>
</evidence>
<keyword evidence="1" id="KW-0732">Signal</keyword>
<dbReference type="Proteomes" id="UP000024635">
    <property type="component" value="Unassembled WGS sequence"/>
</dbReference>
<accession>A0A016WBQ1</accession>
<proteinExistence type="predicted"/>